<reference evidence="2" key="1">
    <citation type="submission" date="2022-10" db="EMBL/GenBank/DDBJ databases">
        <title>Puccinia triticina Genome sequencing and assembly.</title>
        <authorList>
            <person name="Li C."/>
        </authorList>
    </citation>
    <scope>NUCLEOTIDE SEQUENCE</scope>
    <source>
        <strain evidence="2">Pt15</strain>
    </source>
</reference>
<evidence type="ECO:0000313" key="2">
    <source>
        <dbReference type="EMBL" id="WAQ86599.1"/>
    </source>
</evidence>
<protein>
    <recommendedName>
        <fullName evidence="4">RlpA-like protein double-psi beta-barrel domain-containing protein</fullName>
    </recommendedName>
</protein>
<name>A0ABY7CN66_9BASI</name>
<dbReference type="Gene3D" id="2.40.40.10">
    <property type="entry name" value="RlpA-like domain"/>
    <property type="match status" value="1"/>
</dbReference>
<organism evidence="2 3">
    <name type="scientific">Puccinia triticina</name>
    <dbReference type="NCBI Taxonomy" id="208348"/>
    <lineage>
        <taxon>Eukaryota</taxon>
        <taxon>Fungi</taxon>
        <taxon>Dikarya</taxon>
        <taxon>Basidiomycota</taxon>
        <taxon>Pucciniomycotina</taxon>
        <taxon>Pucciniomycetes</taxon>
        <taxon>Pucciniales</taxon>
        <taxon>Pucciniaceae</taxon>
        <taxon>Puccinia</taxon>
    </lineage>
</organism>
<dbReference type="CDD" id="cd22191">
    <property type="entry name" value="DPBB_RlpA_EXP_N-like"/>
    <property type="match status" value="1"/>
</dbReference>
<keyword evidence="3" id="KW-1185">Reference proteome</keyword>
<keyword evidence="1" id="KW-0732">Signal</keyword>
<evidence type="ECO:0008006" key="4">
    <source>
        <dbReference type="Google" id="ProtNLM"/>
    </source>
</evidence>
<dbReference type="InterPro" id="IPR051477">
    <property type="entry name" value="Expansin_CellWall"/>
</dbReference>
<gene>
    <name evidence="2" type="ORF">PtA15_7A325</name>
</gene>
<sequence length="146" mass="15768">MSTLYIPGARLQSLAKVSLRLSDKRMCRGLLVTSLMLNLIHSAWCLTTQPRNYIASGEARYYDVATGAQTTCGGYHSSSDKICAAGRSVFGQGRRCGQSLVIYYGSKRTTCILDDKCPTCGGNSLDLSPAVFQALAPLPQGVLRVR</sequence>
<dbReference type="GeneID" id="77811816"/>
<dbReference type="PANTHER" id="PTHR31836">
    <property type="match status" value="1"/>
</dbReference>
<dbReference type="InterPro" id="IPR036908">
    <property type="entry name" value="RlpA-like_sf"/>
</dbReference>
<evidence type="ECO:0000256" key="1">
    <source>
        <dbReference type="ARBA" id="ARBA00022729"/>
    </source>
</evidence>
<dbReference type="Proteomes" id="UP001164743">
    <property type="component" value="Chromosome 7A"/>
</dbReference>
<dbReference type="RefSeq" id="XP_053022154.1">
    <property type="nucleotide sequence ID" value="XM_053170921.1"/>
</dbReference>
<dbReference type="SUPFAM" id="SSF50685">
    <property type="entry name" value="Barwin-like endoglucanases"/>
    <property type="match status" value="1"/>
</dbReference>
<dbReference type="EMBL" id="CP110427">
    <property type="protein sequence ID" value="WAQ86599.1"/>
    <property type="molecule type" value="Genomic_DNA"/>
</dbReference>
<dbReference type="PANTHER" id="PTHR31836:SF27">
    <property type="entry name" value="RLPA-LIKE PROTEIN DOUBLE-PSI BETA-BARREL DOMAIN-CONTAINING PROTEIN"/>
    <property type="match status" value="1"/>
</dbReference>
<evidence type="ECO:0000313" key="3">
    <source>
        <dbReference type="Proteomes" id="UP001164743"/>
    </source>
</evidence>
<accession>A0ABY7CN66</accession>
<proteinExistence type="predicted"/>